<organism evidence="2 3">
    <name type="scientific">Candidatus Onthousia faecipullorum</name>
    <dbReference type="NCBI Taxonomy" id="2840887"/>
    <lineage>
        <taxon>Bacteria</taxon>
        <taxon>Bacillati</taxon>
        <taxon>Bacillota</taxon>
        <taxon>Bacilli</taxon>
        <taxon>Candidatus Onthousia</taxon>
    </lineage>
</organism>
<evidence type="ECO:0000313" key="3">
    <source>
        <dbReference type="Proteomes" id="UP000886833"/>
    </source>
</evidence>
<reference evidence="2" key="2">
    <citation type="journal article" date="2021" name="PeerJ">
        <title>Extensive microbial diversity within the chicken gut microbiome revealed by metagenomics and culture.</title>
        <authorList>
            <person name="Gilroy R."/>
            <person name="Ravi A."/>
            <person name="Getino M."/>
            <person name="Pursley I."/>
            <person name="Horton D.L."/>
            <person name="Alikhan N.F."/>
            <person name="Baker D."/>
            <person name="Gharbi K."/>
            <person name="Hall N."/>
            <person name="Watson M."/>
            <person name="Adriaenssens E.M."/>
            <person name="Foster-Nyarko E."/>
            <person name="Jarju S."/>
            <person name="Secka A."/>
            <person name="Antonio M."/>
            <person name="Oren A."/>
            <person name="Chaudhuri R.R."/>
            <person name="La Ragione R."/>
            <person name="Hildebrand F."/>
            <person name="Pallen M.J."/>
        </authorList>
    </citation>
    <scope>NUCLEOTIDE SEQUENCE</scope>
    <source>
        <strain evidence="2">CHK195-26880</strain>
    </source>
</reference>
<proteinExistence type="predicted"/>
<sequence length="140" mass="16480">MKFNDEDENIRRTEEIVKTVAFFVVIIPVIFTVLIITVSSIFTSSNIKYMEKFYILDVNNENKSIIINLIEQEKENISSSSKLYCDSLYRIEYYNMFPDGTHYTIYCNDEENINFGIDKVGDDVLKNYIYENGFTELKTK</sequence>
<keyword evidence="1" id="KW-0812">Transmembrane</keyword>
<reference evidence="2" key="1">
    <citation type="submission" date="2020-10" db="EMBL/GenBank/DDBJ databases">
        <authorList>
            <person name="Gilroy R."/>
        </authorList>
    </citation>
    <scope>NUCLEOTIDE SEQUENCE</scope>
    <source>
        <strain evidence="2">CHK195-26880</strain>
    </source>
</reference>
<protein>
    <submittedName>
        <fullName evidence="2">Uncharacterized protein</fullName>
    </submittedName>
</protein>
<feature type="transmembrane region" description="Helical" evidence="1">
    <location>
        <begin position="20"/>
        <end position="42"/>
    </location>
</feature>
<keyword evidence="1" id="KW-1133">Transmembrane helix</keyword>
<keyword evidence="1" id="KW-0472">Membrane</keyword>
<evidence type="ECO:0000256" key="1">
    <source>
        <dbReference type="SAM" id="Phobius"/>
    </source>
</evidence>
<evidence type="ECO:0000313" key="2">
    <source>
        <dbReference type="EMBL" id="HIT37632.1"/>
    </source>
</evidence>
<accession>A0A9D1KCR7</accession>
<dbReference type="AlphaFoldDB" id="A0A9D1KCR7"/>
<comment type="caution">
    <text evidence="2">The sequence shown here is derived from an EMBL/GenBank/DDBJ whole genome shotgun (WGS) entry which is preliminary data.</text>
</comment>
<name>A0A9D1KCR7_9FIRM</name>
<dbReference type="Proteomes" id="UP000886833">
    <property type="component" value="Unassembled WGS sequence"/>
</dbReference>
<dbReference type="EMBL" id="DVKQ01000054">
    <property type="protein sequence ID" value="HIT37632.1"/>
    <property type="molecule type" value="Genomic_DNA"/>
</dbReference>
<gene>
    <name evidence="2" type="ORF">IAB59_04045</name>
</gene>